<sequence length="100" mass="11370">MGRNKKKILRDFIDNIPDHKLENFSDGPGTIHKDIDLRLDMQGITNNDEWNLQIQVNYGCKTTSLKPYAPDTVAGPVLVSRTAPLTPEEIRQIFKDTSIF</sequence>
<dbReference type="Proteomes" id="UP001302602">
    <property type="component" value="Unassembled WGS sequence"/>
</dbReference>
<accession>A0AAN6TQR4</accession>
<proteinExistence type="predicted"/>
<reference evidence="1" key="2">
    <citation type="submission" date="2023-05" db="EMBL/GenBank/DDBJ databases">
        <authorList>
            <consortium name="Lawrence Berkeley National Laboratory"/>
            <person name="Steindorff A."/>
            <person name="Hensen N."/>
            <person name="Bonometti L."/>
            <person name="Westerberg I."/>
            <person name="Brannstrom I.O."/>
            <person name="Guillou S."/>
            <person name="Cros-Aarteil S."/>
            <person name="Calhoun S."/>
            <person name="Haridas S."/>
            <person name="Kuo A."/>
            <person name="Mondo S."/>
            <person name="Pangilinan J."/>
            <person name="Riley R."/>
            <person name="Labutti K."/>
            <person name="Andreopoulos B."/>
            <person name="Lipzen A."/>
            <person name="Chen C."/>
            <person name="Yanf M."/>
            <person name="Daum C."/>
            <person name="Ng V."/>
            <person name="Clum A."/>
            <person name="Ohm R."/>
            <person name="Martin F."/>
            <person name="Silar P."/>
            <person name="Natvig D."/>
            <person name="Lalanne C."/>
            <person name="Gautier V."/>
            <person name="Ament-Velasquez S.L."/>
            <person name="Kruys A."/>
            <person name="Hutchinson M.I."/>
            <person name="Powell A.J."/>
            <person name="Barry K."/>
            <person name="Miller A.N."/>
            <person name="Grigoriev I.V."/>
            <person name="Debuchy R."/>
            <person name="Gladieux P."/>
            <person name="Thoren M.H."/>
            <person name="Johannesson H."/>
        </authorList>
    </citation>
    <scope>NUCLEOTIDE SEQUENCE</scope>
    <source>
        <strain evidence="1">CBS 731.68</strain>
    </source>
</reference>
<gene>
    <name evidence="1" type="ORF">N657DRAFT_637728</name>
</gene>
<reference evidence="1" key="1">
    <citation type="journal article" date="2023" name="Mol. Phylogenet. Evol.">
        <title>Genome-scale phylogeny and comparative genomics of the fungal order Sordariales.</title>
        <authorList>
            <person name="Hensen N."/>
            <person name="Bonometti L."/>
            <person name="Westerberg I."/>
            <person name="Brannstrom I.O."/>
            <person name="Guillou S."/>
            <person name="Cros-Aarteil S."/>
            <person name="Calhoun S."/>
            <person name="Haridas S."/>
            <person name="Kuo A."/>
            <person name="Mondo S."/>
            <person name="Pangilinan J."/>
            <person name="Riley R."/>
            <person name="LaButti K."/>
            <person name="Andreopoulos B."/>
            <person name="Lipzen A."/>
            <person name="Chen C."/>
            <person name="Yan M."/>
            <person name="Daum C."/>
            <person name="Ng V."/>
            <person name="Clum A."/>
            <person name="Steindorff A."/>
            <person name="Ohm R.A."/>
            <person name="Martin F."/>
            <person name="Silar P."/>
            <person name="Natvig D.O."/>
            <person name="Lalanne C."/>
            <person name="Gautier V."/>
            <person name="Ament-Velasquez S.L."/>
            <person name="Kruys A."/>
            <person name="Hutchinson M.I."/>
            <person name="Powell A.J."/>
            <person name="Barry K."/>
            <person name="Miller A.N."/>
            <person name="Grigoriev I.V."/>
            <person name="Debuchy R."/>
            <person name="Gladieux P."/>
            <person name="Hiltunen Thoren M."/>
            <person name="Johannesson H."/>
        </authorList>
    </citation>
    <scope>NUCLEOTIDE SEQUENCE</scope>
    <source>
        <strain evidence="1">CBS 731.68</strain>
    </source>
</reference>
<organism evidence="1 2">
    <name type="scientific">Parathielavia appendiculata</name>
    <dbReference type="NCBI Taxonomy" id="2587402"/>
    <lineage>
        <taxon>Eukaryota</taxon>
        <taxon>Fungi</taxon>
        <taxon>Dikarya</taxon>
        <taxon>Ascomycota</taxon>
        <taxon>Pezizomycotina</taxon>
        <taxon>Sordariomycetes</taxon>
        <taxon>Sordariomycetidae</taxon>
        <taxon>Sordariales</taxon>
        <taxon>Chaetomiaceae</taxon>
        <taxon>Parathielavia</taxon>
    </lineage>
</organism>
<protein>
    <submittedName>
        <fullName evidence="1">Uncharacterized protein</fullName>
    </submittedName>
</protein>
<dbReference type="RefSeq" id="XP_062642651.1">
    <property type="nucleotide sequence ID" value="XM_062791530.1"/>
</dbReference>
<name>A0AAN6TQR4_9PEZI</name>
<evidence type="ECO:0000313" key="2">
    <source>
        <dbReference type="Proteomes" id="UP001302602"/>
    </source>
</evidence>
<dbReference type="AlphaFoldDB" id="A0AAN6TQR4"/>
<evidence type="ECO:0000313" key="1">
    <source>
        <dbReference type="EMBL" id="KAK4118878.1"/>
    </source>
</evidence>
<keyword evidence="2" id="KW-1185">Reference proteome</keyword>
<comment type="caution">
    <text evidence="1">The sequence shown here is derived from an EMBL/GenBank/DDBJ whole genome shotgun (WGS) entry which is preliminary data.</text>
</comment>
<dbReference type="EMBL" id="MU853258">
    <property type="protein sequence ID" value="KAK4118878.1"/>
    <property type="molecule type" value="Genomic_DNA"/>
</dbReference>
<dbReference type="GeneID" id="87828299"/>